<evidence type="ECO:0000256" key="2">
    <source>
        <dbReference type="SAM" id="SignalP"/>
    </source>
</evidence>
<proteinExistence type="predicted"/>
<dbReference type="EMBL" id="MU839839">
    <property type="protein sequence ID" value="KAK1752803.1"/>
    <property type="molecule type" value="Genomic_DNA"/>
</dbReference>
<feature type="region of interest" description="Disordered" evidence="1">
    <location>
        <begin position="115"/>
        <end position="137"/>
    </location>
</feature>
<keyword evidence="2" id="KW-0732">Signal</keyword>
<feature type="signal peptide" evidence="2">
    <location>
        <begin position="1"/>
        <end position="21"/>
    </location>
</feature>
<feature type="compositionally biased region" description="Pro residues" evidence="1">
    <location>
        <begin position="123"/>
        <end position="137"/>
    </location>
</feature>
<protein>
    <submittedName>
        <fullName evidence="3">Uncharacterized protein</fullName>
    </submittedName>
</protein>
<organism evidence="3 4">
    <name type="scientific">Echria macrotheca</name>
    <dbReference type="NCBI Taxonomy" id="438768"/>
    <lineage>
        <taxon>Eukaryota</taxon>
        <taxon>Fungi</taxon>
        <taxon>Dikarya</taxon>
        <taxon>Ascomycota</taxon>
        <taxon>Pezizomycotina</taxon>
        <taxon>Sordariomycetes</taxon>
        <taxon>Sordariomycetidae</taxon>
        <taxon>Sordariales</taxon>
        <taxon>Schizotheciaceae</taxon>
        <taxon>Echria</taxon>
    </lineage>
</organism>
<dbReference type="Proteomes" id="UP001239445">
    <property type="component" value="Unassembled WGS sequence"/>
</dbReference>
<name>A0AAJ0F6X5_9PEZI</name>
<dbReference type="AlphaFoldDB" id="A0AAJ0F6X5"/>
<reference evidence="3" key="1">
    <citation type="submission" date="2023-06" db="EMBL/GenBank/DDBJ databases">
        <title>Genome-scale phylogeny and comparative genomics of the fungal order Sordariales.</title>
        <authorList>
            <consortium name="Lawrence Berkeley National Laboratory"/>
            <person name="Hensen N."/>
            <person name="Bonometti L."/>
            <person name="Westerberg I."/>
            <person name="Brannstrom I.O."/>
            <person name="Guillou S."/>
            <person name="Cros-Aarteil S."/>
            <person name="Calhoun S."/>
            <person name="Haridas S."/>
            <person name="Kuo A."/>
            <person name="Mondo S."/>
            <person name="Pangilinan J."/>
            <person name="Riley R."/>
            <person name="Labutti K."/>
            <person name="Andreopoulos B."/>
            <person name="Lipzen A."/>
            <person name="Chen C."/>
            <person name="Yanf M."/>
            <person name="Daum C."/>
            <person name="Ng V."/>
            <person name="Clum A."/>
            <person name="Steindorff A."/>
            <person name="Ohm R."/>
            <person name="Martin F."/>
            <person name="Silar P."/>
            <person name="Natvig D."/>
            <person name="Lalanne C."/>
            <person name="Gautier V."/>
            <person name="Ament-Velasquez S.L."/>
            <person name="Kruys A."/>
            <person name="Hutchinson M.I."/>
            <person name="Powell A.J."/>
            <person name="Barry K."/>
            <person name="Miller A.N."/>
            <person name="Grigoriev I.V."/>
            <person name="Debuchy R."/>
            <person name="Gladieux P."/>
            <person name="Thoren M.H."/>
            <person name="Johannesson H."/>
        </authorList>
    </citation>
    <scope>NUCLEOTIDE SEQUENCE</scope>
    <source>
        <strain evidence="3">PSN4</strain>
    </source>
</reference>
<evidence type="ECO:0000313" key="4">
    <source>
        <dbReference type="Proteomes" id="UP001239445"/>
    </source>
</evidence>
<accession>A0AAJ0F6X5</accession>
<evidence type="ECO:0000313" key="3">
    <source>
        <dbReference type="EMBL" id="KAK1752803.1"/>
    </source>
</evidence>
<keyword evidence="4" id="KW-1185">Reference proteome</keyword>
<evidence type="ECO:0000256" key="1">
    <source>
        <dbReference type="SAM" id="MobiDB-lite"/>
    </source>
</evidence>
<sequence>MVARFSARALVLAMMTLSVVANPIDVNTSPLTAAVEAESSTITPCATVRCAAGTVCKVVERRARCVPDAALEQGEKCGARVVCAAGLTCCNASCGTCVPPGMMCTQQACVTEEEEEEQKPKPKPTPTRVPPHPLPTSTPPVDNIKTRCGPSVCAAGLECCNESCGICVAPGKGCTKQYCAPTGKKCGPKTCYAGEVCCNDSCGICTPPGGYCTMQFCA</sequence>
<gene>
    <name evidence="3" type="ORF">QBC47DRAFT_463314</name>
</gene>
<comment type="caution">
    <text evidence="3">The sequence shown here is derived from an EMBL/GenBank/DDBJ whole genome shotgun (WGS) entry which is preliminary data.</text>
</comment>
<feature type="chain" id="PRO_5042494084" evidence="2">
    <location>
        <begin position="22"/>
        <end position="218"/>
    </location>
</feature>